<dbReference type="RefSeq" id="XP_007330296.1">
    <property type="nucleotide sequence ID" value="XM_007330234.1"/>
</dbReference>
<name>K5X9K4_AGABU</name>
<dbReference type="AlphaFoldDB" id="K5X9K4"/>
<dbReference type="InParanoid" id="K5X9K4"/>
<dbReference type="HOGENOM" id="CLU_2811782_0_0_1"/>
<reference evidence="2" key="1">
    <citation type="journal article" date="2012" name="Proc. Natl. Acad. Sci. U.S.A.">
        <title>Genome sequence of the button mushroom Agaricus bisporus reveals mechanisms governing adaptation to a humic-rich ecological niche.</title>
        <authorList>
            <person name="Morin E."/>
            <person name="Kohler A."/>
            <person name="Baker A.R."/>
            <person name="Foulongne-Oriol M."/>
            <person name="Lombard V."/>
            <person name="Nagy L.G."/>
            <person name="Ohm R.A."/>
            <person name="Patyshakuliyeva A."/>
            <person name="Brun A."/>
            <person name="Aerts A.L."/>
            <person name="Bailey A.M."/>
            <person name="Billette C."/>
            <person name="Coutinho P.M."/>
            <person name="Deakin G."/>
            <person name="Doddapaneni H."/>
            <person name="Floudas D."/>
            <person name="Grimwood J."/>
            <person name="Hilden K."/>
            <person name="Kuees U."/>
            <person name="LaButti K.M."/>
            <person name="Lapidus A."/>
            <person name="Lindquist E.A."/>
            <person name="Lucas S.M."/>
            <person name="Murat C."/>
            <person name="Riley R.W."/>
            <person name="Salamov A.A."/>
            <person name="Schmutz J."/>
            <person name="Subramanian V."/>
            <person name="Woesten H.A.B."/>
            <person name="Xu J."/>
            <person name="Eastwood D.C."/>
            <person name="Foster G.D."/>
            <person name="Sonnenberg A.S."/>
            <person name="Cullen D."/>
            <person name="de Vries R.P."/>
            <person name="Lundell T."/>
            <person name="Hibbett D.S."/>
            <person name="Henrissat B."/>
            <person name="Burton K.S."/>
            <person name="Kerrigan R.W."/>
            <person name="Challen M.P."/>
            <person name="Grigoriev I.V."/>
            <person name="Martin F."/>
        </authorList>
    </citation>
    <scope>NUCLEOTIDE SEQUENCE [LARGE SCALE GENOMIC DNA]</scope>
    <source>
        <strain evidence="2">JB137-S8 / ATCC MYA-4627 / FGSC 10392</strain>
    </source>
</reference>
<dbReference type="EMBL" id="JH971390">
    <property type="protein sequence ID" value="EKM79697.1"/>
    <property type="molecule type" value="Genomic_DNA"/>
</dbReference>
<accession>K5X9K4</accession>
<dbReference type="KEGG" id="abp:AGABI1DRAFT114175"/>
<gene>
    <name evidence="1" type="ORF">AGABI1DRAFT_114175</name>
</gene>
<organism evidence="1 2">
    <name type="scientific">Agaricus bisporus var. burnettii (strain JB137-S8 / ATCC MYA-4627 / FGSC 10392)</name>
    <name type="common">White button mushroom</name>
    <dbReference type="NCBI Taxonomy" id="597362"/>
    <lineage>
        <taxon>Eukaryota</taxon>
        <taxon>Fungi</taxon>
        <taxon>Dikarya</taxon>
        <taxon>Basidiomycota</taxon>
        <taxon>Agaricomycotina</taxon>
        <taxon>Agaricomycetes</taxon>
        <taxon>Agaricomycetidae</taxon>
        <taxon>Agaricales</taxon>
        <taxon>Agaricineae</taxon>
        <taxon>Agaricaceae</taxon>
        <taxon>Agaricus</taxon>
    </lineage>
</organism>
<proteinExistence type="predicted"/>
<protein>
    <submittedName>
        <fullName evidence="1">Uncharacterized protein</fullName>
    </submittedName>
</protein>
<sequence>MASIFDLGIGKHRMQFQRPSTAGCSRASLTPWMFLLGRDREMNGWTTTSREPSHIIEAGIDDERDYW</sequence>
<evidence type="ECO:0000313" key="1">
    <source>
        <dbReference type="EMBL" id="EKM79697.1"/>
    </source>
</evidence>
<dbReference type="Proteomes" id="UP000008493">
    <property type="component" value="Unassembled WGS sequence"/>
</dbReference>
<keyword evidence="2" id="KW-1185">Reference proteome</keyword>
<dbReference type="OMA" id="DDERDYW"/>
<dbReference type="GeneID" id="18824236"/>
<evidence type="ECO:0000313" key="2">
    <source>
        <dbReference type="Proteomes" id="UP000008493"/>
    </source>
</evidence>